<dbReference type="InterPro" id="IPR001529">
    <property type="entry name" value="Zn_ribbon_RPB9"/>
</dbReference>
<dbReference type="Gene3D" id="2.20.25.10">
    <property type="match status" value="2"/>
</dbReference>
<dbReference type="GO" id="GO:0006351">
    <property type="term" value="P:DNA-templated transcription"/>
    <property type="evidence" value="ECO:0007669"/>
    <property type="project" value="InterPro"/>
</dbReference>
<evidence type="ECO:0000256" key="12">
    <source>
        <dbReference type="ARBA" id="ARBA00023136"/>
    </source>
</evidence>
<evidence type="ECO:0000256" key="15">
    <source>
        <dbReference type="PIRSR" id="PIRSR607992-2"/>
    </source>
</evidence>
<dbReference type="PANTHER" id="PTHR13337">
    <property type="entry name" value="SUCCINATE DEHYDROGENASE"/>
    <property type="match status" value="1"/>
</dbReference>
<evidence type="ECO:0000256" key="4">
    <source>
        <dbReference type="ARBA" id="ARBA00022448"/>
    </source>
</evidence>
<keyword evidence="15" id="KW-0408">Iron</keyword>
<dbReference type="EMBL" id="CP119908">
    <property type="protein sequence ID" value="WFD17870.1"/>
    <property type="molecule type" value="Genomic_DNA"/>
</dbReference>
<dbReference type="AlphaFoldDB" id="A0AAF0E2R8"/>
<keyword evidence="12 16" id="KW-0472">Membrane</keyword>
<dbReference type="Gene3D" id="1.20.1300.10">
    <property type="entry name" value="Fumarate reductase/succinate dehydrogenase, transmembrane subunit"/>
    <property type="match status" value="1"/>
</dbReference>
<reference evidence="18" key="1">
    <citation type="submission" date="2023-03" db="EMBL/GenBank/DDBJ databases">
        <title>Mating type loci evolution in Malassezia.</title>
        <authorList>
            <person name="Coelho M.A."/>
        </authorList>
    </citation>
    <scope>NUCLEOTIDE SEQUENCE</scope>
    <source>
        <strain evidence="18">CBS 10434</strain>
    </source>
</reference>
<dbReference type="Pfam" id="PF05328">
    <property type="entry name" value="CybS"/>
    <property type="match status" value="1"/>
</dbReference>
<keyword evidence="7 16" id="KW-0999">Mitochondrion inner membrane</keyword>
<dbReference type="InterPro" id="IPR034012">
    <property type="entry name" value="Zn_ribbon_RPB9_C"/>
</dbReference>
<keyword evidence="13" id="KW-0804">Transcription</keyword>
<gene>
    <name evidence="18" type="primary">RPB9</name>
    <name evidence="18" type="ORF">MCAP1_000079</name>
</gene>
<dbReference type="GO" id="GO:0020037">
    <property type="term" value="F:heme binding"/>
    <property type="evidence" value="ECO:0007669"/>
    <property type="project" value="TreeGrafter"/>
</dbReference>
<keyword evidence="6 15" id="KW-0479">Metal-binding</keyword>
<evidence type="ECO:0000256" key="7">
    <source>
        <dbReference type="ARBA" id="ARBA00022792"/>
    </source>
</evidence>
<evidence type="ECO:0000256" key="11">
    <source>
        <dbReference type="ARBA" id="ARBA00023128"/>
    </source>
</evidence>
<dbReference type="CDD" id="cd03496">
    <property type="entry name" value="SQR_TypeC_CybS"/>
    <property type="match status" value="1"/>
</dbReference>
<keyword evidence="18" id="KW-0240">DNA-directed RNA polymerase</keyword>
<dbReference type="InterPro" id="IPR019761">
    <property type="entry name" value="DNA-dir_RNA_pol-M_15_CS"/>
</dbReference>
<dbReference type="SUPFAM" id="SSF57783">
    <property type="entry name" value="Zinc beta-ribbon"/>
    <property type="match status" value="2"/>
</dbReference>
<organism evidence="18 19">
    <name type="scientific">Malassezia caprae</name>
    <dbReference type="NCBI Taxonomy" id="1381934"/>
    <lineage>
        <taxon>Eukaryota</taxon>
        <taxon>Fungi</taxon>
        <taxon>Dikarya</taxon>
        <taxon>Basidiomycota</taxon>
        <taxon>Ustilaginomycotina</taxon>
        <taxon>Malasseziomycetes</taxon>
        <taxon>Malasseziales</taxon>
        <taxon>Malasseziaceae</taxon>
        <taxon>Malassezia</taxon>
    </lineage>
</organism>
<dbReference type="Pfam" id="PF02150">
    <property type="entry name" value="Zn_ribbon_RPB9"/>
    <property type="match status" value="1"/>
</dbReference>
<dbReference type="GO" id="GO:0000428">
    <property type="term" value="C:DNA-directed RNA polymerase complex"/>
    <property type="evidence" value="ECO:0007669"/>
    <property type="project" value="UniProtKB-KW"/>
</dbReference>
<dbReference type="GO" id="GO:0046872">
    <property type="term" value="F:metal ion binding"/>
    <property type="evidence" value="ECO:0007669"/>
    <property type="project" value="UniProtKB-KW"/>
</dbReference>
<comment type="subcellular location">
    <subcellularLocation>
        <location evidence="1 16">Mitochondrion inner membrane</location>
        <topology evidence="1 16">Multi-pass membrane protein</topology>
    </subcellularLocation>
</comment>
<evidence type="ECO:0000256" key="1">
    <source>
        <dbReference type="ARBA" id="ARBA00004448"/>
    </source>
</evidence>
<evidence type="ECO:0000256" key="6">
    <source>
        <dbReference type="ARBA" id="ARBA00022723"/>
    </source>
</evidence>
<evidence type="ECO:0000256" key="9">
    <source>
        <dbReference type="ARBA" id="ARBA00022946"/>
    </source>
</evidence>
<feature type="domain" description="DNA-directed RNA polymerase II subunit RPB9-like zinc ribbon" evidence="17">
    <location>
        <begin position="5"/>
        <end position="58"/>
    </location>
</feature>
<keyword evidence="9 16" id="KW-0809">Transit peptide</keyword>
<dbReference type="PROSITE" id="PS01030">
    <property type="entry name" value="RNA_POL_M_15KD"/>
    <property type="match status" value="1"/>
</dbReference>
<feature type="binding site" evidence="14">
    <location>
        <position position="212"/>
    </location>
    <ligand>
        <name>a ubiquinone</name>
        <dbReference type="ChEBI" id="CHEBI:16389"/>
        <note>ligand shared with IP/SDHB</note>
    </ligand>
</feature>
<name>A0AAF0E2R8_9BASI</name>
<dbReference type="GO" id="GO:0006121">
    <property type="term" value="P:mitochondrial electron transport, succinate to ubiquinone"/>
    <property type="evidence" value="ECO:0007669"/>
    <property type="project" value="TreeGrafter"/>
</dbReference>
<evidence type="ECO:0000256" key="10">
    <source>
        <dbReference type="ARBA" id="ARBA00022989"/>
    </source>
</evidence>
<keyword evidence="8" id="KW-0862">Zinc</keyword>
<dbReference type="GO" id="GO:0006099">
    <property type="term" value="P:tricarboxylic acid cycle"/>
    <property type="evidence" value="ECO:0007669"/>
    <property type="project" value="TreeGrafter"/>
</dbReference>
<proteinExistence type="inferred from homology"/>
<accession>A0AAF0E2R8</accession>
<evidence type="ECO:0000256" key="3">
    <source>
        <dbReference type="ARBA" id="ARBA00008925"/>
    </source>
</evidence>
<keyword evidence="5" id="KW-0812">Transmembrane</keyword>
<dbReference type="GO" id="GO:0048039">
    <property type="term" value="F:ubiquinone binding"/>
    <property type="evidence" value="ECO:0007669"/>
    <property type="project" value="TreeGrafter"/>
</dbReference>
<dbReference type="CDD" id="cd10508">
    <property type="entry name" value="Zn-ribbon_RPB9"/>
    <property type="match status" value="1"/>
</dbReference>
<evidence type="ECO:0000256" key="13">
    <source>
        <dbReference type="ARBA" id="ARBA00023163"/>
    </source>
</evidence>
<feature type="binding site" description="axial binding residue" evidence="15">
    <location>
        <position position="200"/>
    </location>
    <ligand>
        <name>heme b</name>
        <dbReference type="ChEBI" id="CHEBI:60344"/>
        <note>ligand shared with SDHC</note>
    </ligand>
    <ligandPart>
        <name>Fe</name>
        <dbReference type="ChEBI" id="CHEBI:18248"/>
    </ligandPart>
</feature>
<dbReference type="PANTHER" id="PTHR13337:SF2">
    <property type="entry name" value="SUCCINATE DEHYDROGENASE [UBIQUINONE] CYTOCHROME B SMALL SUBUNIT, MITOCHONDRIAL"/>
    <property type="match status" value="1"/>
</dbReference>
<keyword evidence="19" id="KW-1185">Reference proteome</keyword>
<protein>
    <recommendedName>
        <fullName evidence="16">Succinate dehydrogenase [ubiquinone] cytochrome b small subunit</fullName>
    </recommendedName>
</protein>
<evidence type="ECO:0000256" key="14">
    <source>
        <dbReference type="PIRSR" id="PIRSR607992-1"/>
    </source>
</evidence>
<keyword evidence="10" id="KW-1133">Transmembrane helix</keyword>
<sequence>MASLNFCAECNNLLYPEADNTNHVLMYACRNCPFRTEAENPLVFRNDLKLISKEQPGIIDELMTDPTLRRTQDLTCPSCGHTEYDQSKRTFNKMIFFYVCCYCNHLFRDEPLAKPHEETDYAGLTRMLVSGARGFHAAYIKGTVNEPTEYPKPNAAHGSYHWIFERLISASLVPMIAVATVKHGACGTLDGVLSATLLMHSHIGFDALLVDYLDKRKFPVTGPVAKWILRAATVATAVGLYDDIGLTELVAKLWMA</sequence>
<evidence type="ECO:0000313" key="19">
    <source>
        <dbReference type="Proteomes" id="UP001220961"/>
    </source>
</evidence>
<evidence type="ECO:0000259" key="17">
    <source>
        <dbReference type="SMART" id="SM00661"/>
    </source>
</evidence>
<evidence type="ECO:0000313" key="18">
    <source>
        <dbReference type="EMBL" id="WFD17870.1"/>
    </source>
</evidence>
<comment type="similarity">
    <text evidence="3">Belongs to the archaeal RpoM/eukaryotic RPA12/RPB9/RPC11 RNA polymerase family.</text>
</comment>
<dbReference type="Proteomes" id="UP001220961">
    <property type="component" value="Chromosome 1"/>
</dbReference>
<keyword evidence="4" id="KW-0813">Transport</keyword>
<comment type="similarity">
    <text evidence="2 16">Belongs to the CybS family.</text>
</comment>
<dbReference type="GO" id="GO:0005743">
    <property type="term" value="C:mitochondrial inner membrane"/>
    <property type="evidence" value="ECO:0007669"/>
    <property type="project" value="UniProtKB-SubCell"/>
</dbReference>
<dbReference type="InterPro" id="IPR007992">
    <property type="entry name" value="CybS"/>
</dbReference>
<evidence type="ECO:0000256" key="16">
    <source>
        <dbReference type="RuleBase" id="RU364031"/>
    </source>
</evidence>
<evidence type="ECO:0000256" key="5">
    <source>
        <dbReference type="ARBA" id="ARBA00022692"/>
    </source>
</evidence>
<evidence type="ECO:0000256" key="2">
    <source>
        <dbReference type="ARBA" id="ARBA00007294"/>
    </source>
</evidence>
<dbReference type="InterPro" id="IPR034804">
    <property type="entry name" value="SQR/QFR_C/D"/>
</dbReference>
<dbReference type="SMART" id="SM00661">
    <property type="entry name" value="RPOL9"/>
    <property type="match status" value="1"/>
</dbReference>
<evidence type="ECO:0000256" key="8">
    <source>
        <dbReference type="ARBA" id="ARBA00022833"/>
    </source>
</evidence>
<keyword evidence="11 16" id="KW-0496">Mitochondrion</keyword>